<dbReference type="GO" id="GO:0005737">
    <property type="term" value="C:cytoplasm"/>
    <property type="evidence" value="ECO:0007669"/>
    <property type="project" value="UniProtKB-SubCell"/>
</dbReference>
<dbReference type="PRINTS" id="PR00471">
    <property type="entry name" value="ACETATEKNASE"/>
</dbReference>
<keyword evidence="6" id="KW-0479">Metal-binding</keyword>
<dbReference type="GO" id="GO:0008776">
    <property type="term" value="F:acetate kinase activity"/>
    <property type="evidence" value="ECO:0007669"/>
    <property type="project" value="UniProtKB-UniRule"/>
</dbReference>
<evidence type="ECO:0000256" key="2">
    <source>
        <dbReference type="ARBA" id="ARBA00022679"/>
    </source>
</evidence>
<evidence type="ECO:0000256" key="5">
    <source>
        <dbReference type="ARBA" id="ARBA00022840"/>
    </source>
</evidence>
<accession>A0A7W0CBS8</accession>
<dbReference type="InterPro" id="IPR043129">
    <property type="entry name" value="ATPase_NBD"/>
</dbReference>
<name>A0A7W0CBS8_9BACT</name>
<dbReference type="AlphaFoldDB" id="A0A7W0CBS8"/>
<dbReference type="SUPFAM" id="SSF53067">
    <property type="entry name" value="Actin-like ATPase domain"/>
    <property type="match status" value="2"/>
</dbReference>
<comment type="pathway">
    <text evidence="6">Metabolic intermediate biosynthesis; acetyl-CoA biosynthesis; acetyl-CoA from acetate: step 1/2.</text>
</comment>
<keyword evidence="6" id="KW-0460">Magnesium</keyword>
<gene>
    <name evidence="6" type="primary">ackA</name>
    <name evidence="8" type="ORF">HNR65_003117</name>
</gene>
<keyword evidence="5 6" id="KW-0067">ATP-binding</keyword>
<keyword evidence="3 6" id="KW-0547">Nucleotide-binding</keyword>
<comment type="function">
    <text evidence="6">Catalyzes the formation of acetyl phosphate from acetate and ATP. Can also catalyze the reverse reaction.</text>
</comment>
<evidence type="ECO:0000256" key="7">
    <source>
        <dbReference type="RuleBase" id="RU003835"/>
    </source>
</evidence>
<dbReference type="PROSITE" id="PS01076">
    <property type="entry name" value="ACETATE_KINASE_2"/>
    <property type="match status" value="1"/>
</dbReference>
<evidence type="ECO:0000313" key="8">
    <source>
        <dbReference type="EMBL" id="MBA2882762.1"/>
    </source>
</evidence>
<dbReference type="InterPro" id="IPR004372">
    <property type="entry name" value="Ac/propionate_kinase"/>
</dbReference>
<protein>
    <recommendedName>
        <fullName evidence="6">Acetate kinase</fullName>
        <ecNumber evidence="6">2.7.2.1</ecNumber>
    </recommendedName>
    <alternativeName>
        <fullName evidence="6">Acetokinase</fullName>
    </alternativeName>
</protein>
<proteinExistence type="inferred from homology"/>
<feature type="binding site" evidence="6">
    <location>
        <position position="389"/>
    </location>
    <ligand>
        <name>Mg(2+)</name>
        <dbReference type="ChEBI" id="CHEBI:18420"/>
    </ligand>
</feature>
<dbReference type="CDD" id="cd24010">
    <property type="entry name" value="ASKHA_NBD_AcK_PK"/>
    <property type="match status" value="1"/>
</dbReference>
<dbReference type="InterPro" id="IPR023865">
    <property type="entry name" value="Aliphatic_acid_kinase_CS"/>
</dbReference>
<organism evidence="8 9">
    <name type="scientific">Desulfosalsimonas propionicica</name>
    <dbReference type="NCBI Taxonomy" id="332175"/>
    <lineage>
        <taxon>Bacteria</taxon>
        <taxon>Pseudomonadati</taxon>
        <taxon>Thermodesulfobacteriota</taxon>
        <taxon>Desulfobacteria</taxon>
        <taxon>Desulfobacterales</taxon>
        <taxon>Desulfosalsimonadaceae</taxon>
        <taxon>Desulfosalsimonas</taxon>
    </lineage>
</organism>
<dbReference type="PIRSF" id="PIRSF000722">
    <property type="entry name" value="Acetate_prop_kin"/>
    <property type="match status" value="1"/>
</dbReference>
<feature type="site" description="Transition state stabilizer" evidence="6">
    <location>
        <position position="184"/>
    </location>
</feature>
<dbReference type="GO" id="GO:0005524">
    <property type="term" value="F:ATP binding"/>
    <property type="evidence" value="ECO:0007669"/>
    <property type="project" value="UniProtKB-KW"/>
</dbReference>
<evidence type="ECO:0000256" key="4">
    <source>
        <dbReference type="ARBA" id="ARBA00022777"/>
    </source>
</evidence>
<dbReference type="GO" id="GO:0000287">
    <property type="term" value="F:magnesium ion binding"/>
    <property type="evidence" value="ECO:0007669"/>
    <property type="project" value="UniProtKB-UniRule"/>
</dbReference>
<dbReference type="UniPathway" id="UPA00340">
    <property type="reaction ID" value="UER00458"/>
</dbReference>
<dbReference type="Proteomes" id="UP000525298">
    <property type="component" value="Unassembled WGS sequence"/>
</dbReference>
<evidence type="ECO:0000256" key="3">
    <source>
        <dbReference type="ARBA" id="ARBA00022741"/>
    </source>
</evidence>
<feature type="binding site" evidence="6">
    <location>
        <position position="95"/>
    </location>
    <ligand>
        <name>substrate</name>
    </ligand>
</feature>
<dbReference type="PANTHER" id="PTHR21060">
    <property type="entry name" value="ACETATE KINASE"/>
    <property type="match status" value="1"/>
</dbReference>
<keyword evidence="2 6" id="KW-0808">Transferase</keyword>
<comment type="similarity">
    <text evidence="1 6 7">Belongs to the acetokinase family.</text>
</comment>
<comment type="catalytic activity">
    <reaction evidence="6">
        <text>acetate + ATP = acetyl phosphate + ADP</text>
        <dbReference type="Rhea" id="RHEA:11352"/>
        <dbReference type="ChEBI" id="CHEBI:22191"/>
        <dbReference type="ChEBI" id="CHEBI:30089"/>
        <dbReference type="ChEBI" id="CHEBI:30616"/>
        <dbReference type="ChEBI" id="CHEBI:456216"/>
        <dbReference type="EC" id="2.7.2.1"/>
    </reaction>
</comment>
<dbReference type="GO" id="GO:0006085">
    <property type="term" value="P:acetyl-CoA biosynthetic process"/>
    <property type="evidence" value="ECO:0007669"/>
    <property type="project" value="UniProtKB-UniRule"/>
</dbReference>
<keyword evidence="6" id="KW-0963">Cytoplasm</keyword>
<feature type="site" description="Transition state stabilizer" evidence="6">
    <location>
        <position position="245"/>
    </location>
</feature>
<feature type="active site" description="Proton donor/acceptor" evidence="6">
    <location>
        <position position="152"/>
    </location>
</feature>
<dbReference type="PROSITE" id="PS01075">
    <property type="entry name" value="ACETATE_KINASE_1"/>
    <property type="match status" value="1"/>
</dbReference>
<dbReference type="Pfam" id="PF00871">
    <property type="entry name" value="Acetate_kinase"/>
    <property type="match status" value="1"/>
</dbReference>
<dbReference type="NCBIfam" id="TIGR00016">
    <property type="entry name" value="ackA"/>
    <property type="match status" value="1"/>
</dbReference>
<dbReference type="RefSeq" id="WP_181552385.1">
    <property type="nucleotide sequence ID" value="NZ_JACDUS010000012.1"/>
</dbReference>
<dbReference type="EMBL" id="JACDUS010000012">
    <property type="protein sequence ID" value="MBA2882762.1"/>
    <property type="molecule type" value="Genomic_DNA"/>
</dbReference>
<feature type="binding site" evidence="6">
    <location>
        <position position="7"/>
    </location>
    <ligand>
        <name>Mg(2+)</name>
        <dbReference type="ChEBI" id="CHEBI:18420"/>
    </ligand>
</feature>
<sequence length="403" mass="43777">MNVLVINSGSSSVKYKLFAMPEQRLLASGQVEGIGIGNAGKKAVLIHRSAQEDEVRQTFECRDHAAAVRRFFEVLSASDPATPGRQTAVDLIGHRVVHGGSRFVSPVMLREDVIQDLERLSELAPLHLPINVMCIRACAELLPKTRMAACFDTAFSHDMPDHARLYPVPLEWSRKYAIRRYGFHGISYEYVAGETSRLVGRPLEDLKIIAAHLGNGSSITALDRGRVVDTSMGFTPLEGLMMGTRSGNFDPAVFPYIMEKTGMDVPGILNVLNTGSGLLGVSGVSRDMRDIVAEMDRGTARAKLAFDMFVHVLRKYLGAYLFTLGGADAIVFTGGIGEKAWRVRQAVFSTLEPLGLVLDPEKNQAAAAPAACISAETSNAKLLVIAADEERMIARSVYRLAAG</sequence>
<dbReference type="Gene3D" id="3.30.420.40">
    <property type="match status" value="2"/>
</dbReference>
<comment type="caution">
    <text evidence="8">The sequence shown here is derived from an EMBL/GenBank/DDBJ whole genome shotgun (WGS) entry which is preliminary data.</text>
</comment>
<comment type="cofactor">
    <cofactor evidence="6">
        <name>Mg(2+)</name>
        <dbReference type="ChEBI" id="CHEBI:18420"/>
    </cofactor>
    <cofactor evidence="6">
        <name>Mn(2+)</name>
        <dbReference type="ChEBI" id="CHEBI:29035"/>
    </cofactor>
    <text evidence="6">Mg(2+). Can also accept Mn(2+).</text>
</comment>
<evidence type="ECO:0000256" key="6">
    <source>
        <dbReference type="HAMAP-Rule" id="MF_00020"/>
    </source>
</evidence>
<reference evidence="8 9" key="1">
    <citation type="submission" date="2020-07" db="EMBL/GenBank/DDBJ databases">
        <title>Genomic Encyclopedia of Type Strains, Phase IV (KMG-IV): sequencing the most valuable type-strain genomes for metagenomic binning, comparative biology and taxonomic classification.</title>
        <authorList>
            <person name="Goeker M."/>
        </authorList>
    </citation>
    <scope>NUCLEOTIDE SEQUENCE [LARGE SCALE GENOMIC DNA]</scope>
    <source>
        <strain evidence="8 9">DSM 17721</strain>
    </source>
</reference>
<keyword evidence="4 6" id="KW-0418">Kinase</keyword>
<feature type="binding site" evidence="6">
    <location>
        <begin position="212"/>
        <end position="216"/>
    </location>
    <ligand>
        <name>ATP</name>
        <dbReference type="ChEBI" id="CHEBI:30616"/>
    </ligand>
</feature>
<dbReference type="PANTHER" id="PTHR21060:SF15">
    <property type="entry name" value="ACETATE KINASE-RELATED"/>
    <property type="match status" value="1"/>
</dbReference>
<evidence type="ECO:0000256" key="1">
    <source>
        <dbReference type="ARBA" id="ARBA00008748"/>
    </source>
</evidence>
<evidence type="ECO:0000313" key="9">
    <source>
        <dbReference type="Proteomes" id="UP000525298"/>
    </source>
</evidence>
<dbReference type="HAMAP" id="MF_00020">
    <property type="entry name" value="Acetate_kinase"/>
    <property type="match status" value="1"/>
</dbReference>
<dbReference type="EC" id="2.7.2.1" evidence="6"/>
<feature type="binding site" evidence="6">
    <location>
        <begin position="287"/>
        <end position="289"/>
    </location>
    <ligand>
        <name>ATP</name>
        <dbReference type="ChEBI" id="CHEBI:30616"/>
    </ligand>
</feature>
<comment type="subcellular location">
    <subcellularLocation>
        <location evidence="6">Cytoplasm</location>
    </subcellularLocation>
</comment>
<feature type="binding site" evidence="6">
    <location>
        <position position="14"/>
    </location>
    <ligand>
        <name>ATP</name>
        <dbReference type="ChEBI" id="CHEBI:30616"/>
    </ligand>
</feature>
<keyword evidence="9" id="KW-1185">Reference proteome</keyword>
<dbReference type="GO" id="GO:0006083">
    <property type="term" value="P:acetate metabolic process"/>
    <property type="evidence" value="ECO:0007669"/>
    <property type="project" value="TreeGrafter"/>
</dbReference>
<dbReference type="InterPro" id="IPR000890">
    <property type="entry name" value="Aliphatic_acid_kin_short-chain"/>
</dbReference>
<comment type="subunit">
    <text evidence="6">Homodimer.</text>
</comment>
<comment type="caution">
    <text evidence="6">Lacks conserved residue(s) required for the propagation of feature annotation.</text>
</comment>